<proteinExistence type="predicted"/>
<feature type="compositionally biased region" description="Low complexity" evidence="1">
    <location>
        <begin position="52"/>
        <end position="62"/>
    </location>
</feature>
<gene>
    <name evidence="2" type="ORF">EB235_14175</name>
</gene>
<sequence length="79" mass="8400">MDRFEILNEPPGIYSIFDTEMPAMAGGGTLIGLYRHEVPLARFAATEAGGKPSALPPLSSLSNCQTNNTDPTHQNGLQA</sequence>
<name>A0A6M7WLM7_RHILI</name>
<evidence type="ECO:0000313" key="2">
    <source>
        <dbReference type="EMBL" id="QKD02506.1"/>
    </source>
</evidence>
<dbReference type="EMBL" id="CP033367">
    <property type="protein sequence ID" value="QKD02506.1"/>
    <property type="molecule type" value="Genomic_DNA"/>
</dbReference>
<feature type="compositionally biased region" description="Polar residues" evidence="1">
    <location>
        <begin position="63"/>
        <end position="79"/>
    </location>
</feature>
<reference evidence="2 3" key="1">
    <citation type="submission" date="2018-10" db="EMBL/GenBank/DDBJ databases">
        <authorList>
            <person name="Perry B.J."/>
            <person name="Sullivan J.T."/>
            <person name="Murphy R.J.T."/>
            <person name="Ramsay J.P."/>
            <person name="Ronson C.W."/>
        </authorList>
    </citation>
    <scope>NUCLEOTIDE SEQUENCE [LARGE SCALE GENOMIC DNA]</scope>
    <source>
        <strain evidence="2 3">R88b</strain>
    </source>
</reference>
<organism evidence="2 3">
    <name type="scientific">Mesorhizobium loti R88b</name>
    <dbReference type="NCBI Taxonomy" id="935548"/>
    <lineage>
        <taxon>Bacteria</taxon>
        <taxon>Pseudomonadati</taxon>
        <taxon>Pseudomonadota</taxon>
        <taxon>Alphaproteobacteria</taxon>
        <taxon>Hyphomicrobiales</taxon>
        <taxon>Phyllobacteriaceae</taxon>
        <taxon>Mesorhizobium</taxon>
    </lineage>
</organism>
<feature type="region of interest" description="Disordered" evidence="1">
    <location>
        <begin position="49"/>
        <end position="79"/>
    </location>
</feature>
<dbReference type="Proteomes" id="UP000503017">
    <property type="component" value="Chromosome"/>
</dbReference>
<accession>A0A6M7WLM7</accession>
<evidence type="ECO:0000313" key="3">
    <source>
        <dbReference type="Proteomes" id="UP000503017"/>
    </source>
</evidence>
<protein>
    <submittedName>
        <fullName evidence="2">Uncharacterized protein</fullName>
    </submittedName>
</protein>
<dbReference type="AlphaFoldDB" id="A0A6M7WLM7"/>
<evidence type="ECO:0000256" key="1">
    <source>
        <dbReference type="SAM" id="MobiDB-lite"/>
    </source>
</evidence>